<reference evidence="5" key="1">
    <citation type="journal article" date="2020" name="bioRxiv">
        <title>A rank-normalized archaeal taxonomy based on genome phylogeny resolves widespread incomplete and uneven classifications.</title>
        <authorList>
            <person name="Rinke C."/>
            <person name="Chuvochina M."/>
            <person name="Mussig A.J."/>
            <person name="Chaumeil P.-A."/>
            <person name="Waite D.W."/>
            <person name="Whitman W.B."/>
            <person name="Parks D.H."/>
            <person name="Hugenholtz P."/>
        </authorList>
    </citation>
    <scope>NUCLEOTIDE SEQUENCE</scope>
    <source>
        <strain evidence="5">UBA12518</strain>
    </source>
</reference>
<feature type="domain" description="ABC transporter" evidence="4">
    <location>
        <begin position="11"/>
        <end position="230"/>
    </location>
</feature>
<keyword evidence="3 5" id="KW-0067">ATP-binding</keyword>
<dbReference type="GO" id="GO:0022857">
    <property type="term" value="F:transmembrane transporter activity"/>
    <property type="evidence" value="ECO:0007669"/>
    <property type="project" value="TreeGrafter"/>
</dbReference>
<evidence type="ECO:0000256" key="1">
    <source>
        <dbReference type="ARBA" id="ARBA00022448"/>
    </source>
</evidence>
<dbReference type="EMBL" id="DUIH01000023">
    <property type="protein sequence ID" value="HIH70373.1"/>
    <property type="molecule type" value="Genomic_DNA"/>
</dbReference>
<dbReference type="GO" id="GO:0005524">
    <property type="term" value="F:ATP binding"/>
    <property type="evidence" value="ECO:0007669"/>
    <property type="project" value="UniProtKB-KW"/>
</dbReference>
<dbReference type="AlphaFoldDB" id="A0A832RY44"/>
<evidence type="ECO:0000256" key="2">
    <source>
        <dbReference type="ARBA" id="ARBA00022741"/>
    </source>
</evidence>
<evidence type="ECO:0000259" key="4">
    <source>
        <dbReference type="PROSITE" id="PS50893"/>
    </source>
</evidence>
<keyword evidence="1" id="KW-0813">Transport</keyword>
<dbReference type="FunFam" id="3.40.50.300:FF:000032">
    <property type="entry name" value="Export ABC transporter ATP-binding protein"/>
    <property type="match status" value="1"/>
</dbReference>
<dbReference type="CDD" id="cd03255">
    <property type="entry name" value="ABC_MJ0796_LolCDE_FtsE"/>
    <property type="match status" value="1"/>
</dbReference>
<gene>
    <name evidence="5" type="ORF">HA299_07200</name>
</gene>
<dbReference type="InterPro" id="IPR003439">
    <property type="entry name" value="ABC_transporter-like_ATP-bd"/>
</dbReference>
<dbReference type="PROSITE" id="PS50893">
    <property type="entry name" value="ABC_TRANSPORTER_2"/>
    <property type="match status" value="1"/>
</dbReference>
<evidence type="ECO:0000256" key="3">
    <source>
        <dbReference type="ARBA" id="ARBA00022840"/>
    </source>
</evidence>
<dbReference type="InterPro" id="IPR027417">
    <property type="entry name" value="P-loop_NTPase"/>
</dbReference>
<dbReference type="InterPro" id="IPR017871">
    <property type="entry name" value="ABC_transporter-like_CS"/>
</dbReference>
<dbReference type="InterPro" id="IPR003593">
    <property type="entry name" value="AAA+_ATPase"/>
</dbReference>
<dbReference type="PROSITE" id="PS00211">
    <property type="entry name" value="ABC_TRANSPORTER_1"/>
    <property type="match status" value="1"/>
</dbReference>
<dbReference type="PANTHER" id="PTHR24220">
    <property type="entry name" value="IMPORT ATP-BINDING PROTEIN"/>
    <property type="match status" value="1"/>
</dbReference>
<name>A0A832RY44_9EURY</name>
<comment type="caution">
    <text evidence="5">The sequence shown here is derived from an EMBL/GenBank/DDBJ whole genome shotgun (WGS) entry which is preliminary data.</text>
</comment>
<dbReference type="GO" id="GO:0098796">
    <property type="term" value="C:membrane protein complex"/>
    <property type="evidence" value="ECO:0007669"/>
    <property type="project" value="UniProtKB-ARBA"/>
</dbReference>
<organism evidence="5 6">
    <name type="scientific">Methermicoccus shengliensis</name>
    <dbReference type="NCBI Taxonomy" id="660064"/>
    <lineage>
        <taxon>Archaea</taxon>
        <taxon>Methanobacteriati</taxon>
        <taxon>Methanobacteriota</taxon>
        <taxon>Stenosarchaea group</taxon>
        <taxon>Methanomicrobia</taxon>
        <taxon>Methanosarcinales</taxon>
        <taxon>Methermicoccaceae</taxon>
        <taxon>Methermicoccus</taxon>
    </lineage>
</organism>
<dbReference type="GO" id="GO:0005886">
    <property type="term" value="C:plasma membrane"/>
    <property type="evidence" value="ECO:0007669"/>
    <property type="project" value="TreeGrafter"/>
</dbReference>
<dbReference type="SUPFAM" id="SSF52540">
    <property type="entry name" value="P-loop containing nucleoside triphosphate hydrolases"/>
    <property type="match status" value="1"/>
</dbReference>
<dbReference type="InterPro" id="IPR017911">
    <property type="entry name" value="MacB-like_ATP-bd"/>
</dbReference>
<sequence>MRGHSRDVVVVRVEGVRKVYTIGRHSVEVLKGIDLSIERGEFVAIMGRSGSGKSTLMNLMGCLDRPTEGEVYIDGVPTSTLSDGELARIRGKKVGFVFQTFNLIARMSARENVELPMVYQGVPQRERRRRAEHLLREVGLGERIDHKPSELSGGQCQRVAIARALANSPQLLLADEPTGNLDTRTGMDIMHTLLELNERGMTIVMVTHDADVAAYAHRTVVIRDGVLESS</sequence>
<evidence type="ECO:0000313" key="6">
    <source>
        <dbReference type="Proteomes" id="UP000600363"/>
    </source>
</evidence>
<protein>
    <submittedName>
        <fullName evidence="5">ABC transporter ATP-binding protein</fullName>
    </submittedName>
</protein>
<evidence type="ECO:0000313" key="5">
    <source>
        <dbReference type="EMBL" id="HIH70373.1"/>
    </source>
</evidence>
<dbReference type="SMART" id="SM00382">
    <property type="entry name" value="AAA"/>
    <property type="match status" value="1"/>
</dbReference>
<keyword evidence="2" id="KW-0547">Nucleotide-binding</keyword>
<dbReference type="Proteomes" id="UP000600363">
    <property type="component" value="Unassembled WGS sequence"/>
</dbReference>
<dbReference type="Pfam" id="PF00005">
    <property type="entry name" value="ABC_tran"/>
    <property type="match status" value="1"/>
</dbReference>
<accession>A0A832RY44</accession>
<dbReference type="InterPro" id="IPR015854">
    <property type="entry name" value="ABC_transpr_LolD-like"/>
</dbReference>
<dbReference type="PANTHER" id="PTHR24220:SF86">
    <property type="entry name" value="ABC TRANSPORTER ABCH.1"/>
    <property type="match status" value="1"/>
</dbReference>
<dbReference type="Gene3D" id="3.40.50.300">
    <property type="entry name" value="P-loop containing nucleotide triphosphate hydrolases"/>
    <property type="match status" value="1"/>
</dbReference>
<dbReference type="RefSeq" id="WP_042686832.1">
    <property type="nucleotide sequence ID" value="NZ_DUIH01000023.1"/>
</dbReference>
<proteinExistence type="predicted"/>
<dbReference type="GO" id="GO:0016887">
    <property type="term" value="F:ATP hydrolysis activity"/>
    <property type="evidence" value="ECO:0007669"/>
    <property type="project" value="InterPro"/>
</dbReference>